<dbReference type="AlphaFoldDB" id="A0A7W8ZM11"/>
<evidence type="ECO:0000313" key="2">
    <source>
        <dbReference type="Proteomes" id="UP000537204"/>
    </source>
</evidence>
<protein>
    <recommendedName>
        <fullName evidence="3">Inclusion body protein</fullName>
    </recommendedName>
</protein>
<accession>A0A7W8ZM11</accession>
<dbReference type="Gene3D" id="2.60.40.3910">
    <property type="entry name" value="Inclusion body protein"/>
    <property type="match status" value="1"/>
</dbReference>
<reference evidence="1 2" key="1">
    <citation type="submission" date="2020-08" db="EMBL/GenBank/DDBJ databases">
        <title>Genomic Encyclopedia of Type Strains, Phase IV (KMG-V): Genome sequencing to study the core and pangenomes of soil and plant-associated prokaryotes.</title>
        <authorList>
            <person name="Whitman W."/>
        </authorList>
    </citation>
    <scope>NUCLEOTIDE SEQUENCE [LARGE SCALE GENOMIC DNA]</scope>
    <source>
        <strain evidence="1 2">S3M1</strain>
    </source>
</reference>
<organism evidence="1 2">
    <name type="scientific">Pedobacter cryoconitis</name>
    <dbReference type="NCBI Taxonomy" id="188932"/>
    <lineage>
        <taxon>Bacteria</taxon>
        <taxon>Pseudomonadati</taxon>
        <taxon>Bacteroidota</taxon>
        <taxon>Sphingobacteriia</taxon>
        <taxon>Sphingobacteriales</taxon>
        <taxon>Sphingobacteriaceae</taxon>
        <taxon>Pedobacter</taxon>
    </lineage>
</organism>
<evidence type="ECO:0000313" key="1">
    <source>
        <dbReference type="EMBL" id="MBB5636272.1"/>
    </source>
</evidence>
<dbReference type="Pfam" id="PF12306">
    <property type="entry name" value="PixA"/>
    <property type="match status" value="1"/>
</dbReference>
<dbReference type="InterPro" id="IPR038712">
    <property type="entry name" value="PixA-like_sf"/>
</dbReference>
<evidence type="ECO:0008006" key="3">
    <source>
        <dbReference type="Google" id="ProtNLM"/>
    </source>
</evidence>
<dbReference type="Proteomes" id="UP000537204">
    <property type="component" value="Unassembled WGS sequence"/>
</dbReference>
<name>A0A7W8ZM11_9SPHI</name>
<gene>
    <name evidence="1" type="ORF">HDE68_002160</name>
</gene>
<dbReference type="RefSeq" id="WP_183881615.1">
    <property type="nucleotide sequence ID" value="NZ_JACHCE010000002.1"/>
</dbReference>
<comment type="caution">
    <text evidence="1">The sequence shown here is derived from an EMBL/GenBank/DDBJ whole genome shotgun (WGS) entry which is preliminary data.</text>
</comment>
<sequence>MTTKGNPGESDSTGKIIDILVVIDTDYIKKNCASIHGINDQDKSKPYAIDHHSEYVVAAGANNITNQGKADITFSAKPNDRISFRGVSAYNNSDDAIIIYGIIPMNSDPKGNVLNPFHYDMVTRAYAVVPVIESSNGFNTTTTSITFYSYNSTVQKQGTESYIIQFALYTLAGDGETQQLYGYYQWDPTIYVS</sequence>
<proteinExistence type="predicted"/>
<dbReference type="InterPro" id="IPR021087">
    <property type="entry name" value="Uncharacterised_PixA/AidA"/>
</dbReference>
<dbReference type="EMBL" id="JACHCE010000002">
    <property type="protein sequence ID" value="MBB5636272.1"/>
    <property type="molecule type" value="Genomic_DNA"/>
</dbReference>